<accession>A0A0D0BX73</accession>
<sequence>MSLLQTIPHCHADFEVVRSIQQAQNKGSNIVLVQQGILGCTPTLPTMAISLHCLELYHQLWQHQSSFSIQAFTKVHCVLHNIFGVPVLEFTVFCHKQTFHDQFSGTFDACLMILQEVHSCMDAVLGRSKADLHLHHGCPPCTFKQPNEPFLKPAQLMAMDGNNSAKHMDGAGHADHWIFPSKYMISPANVVMFKDMSMINRVNELVVRLRSENIVQIFKQTGIFLSACHHGTRQTVTEMQHSGELCSIFTSTETSD</sequence>
<dbReference type="InterPro" id="IPR040521">
    <property type="entry name" value="KDZ"/>
</dbReference>
<organism evidence="1 2">
    <name type="scientific">Paxillus rubicundulus Ve08.2h10</name>
    <dbReference type="NCBI Taxonomy" id="930991"/>
    <lineage>
        <taxon>Eukaryota</taxon>
        <taxon>Fungi</taxon>
        <taxon>Dikarya</taxon>
        <taxon>Basidiomycota</taxon>
        <taxon>Agaricomycotina</taxon>
        <taxon>Agaricomycetes</taxon>
        <taxon>Agaricomycetidae</taxon>
        <taxon>Boletales</taxon>
        <taxon>Paxilineae</taxon>
        <taxon>Paxillaceae</taxon>
        <taxon>Paxillus</taxon>
    </lineage>
</organism>
<dbReference type="HOGENOM" id="CLU_013084_3_3_1"/>
<dbReference type="Pfam" id="PF18758">
    <property type="entry name" value="KDZ"/>
    <property type="match status" value="1"/>
</dbReference>
<name>A0A0D0BX73_9AGAM</name>
<dbReference type="InParanoid" id="A0A0D0BX73"/>
<proteinExistence type="predicted"/>
<keyword evidence="2" id="KW-1185">Reference proteome</keyword>
<gene>
    <name evidence="1" type="ORF">PAXRUDRAFT_171477</name>
</gene>
<protein>
    <submittedName>
        <fullName evidence="1">Uncharacterized protein</fullName>
    </submittedName>
</protein>
<dbReference type="AlphaFoldDB" id="A0A0D0BX73"/>
<dbReference type="EMBL" id="KN827816">
    <property type="protein sequence ID" value="KIK75847.1"/>
    <property type="molecule type" value="Genomic_DNA"/>
</dbReference>
<reference evidence="2" key="2">
    <citation type="submission" date="2015-01" db="EMBL/GenBank/DDBJ databases">
        <title>Evolutionary Origins and Diversification of the Mycorrhizal Mutualists.</title>
        <authorList>
            <consortium name="DOE Joint Genome Institute"/>
            <consortium name="Mycorrhizal Genomics Consortium"/>
            <person name="Kohler A."/>
            <person name="Kuo A."/>
            <person name="Nagy L.G."/>
            <person name="Floudas D."/>
            <person name="Copeland A."/>
            <person name="Barry K.W."/>
            <person name="Cichocki N."/>
            <person name="Veneault-Fourrey C."/>
            <person name="LaButti K."/>
            <person name="Lindquist E.A."/>
            <person name="Lipzen A."/>
            <person name="Lundell T."/>
            <person name="Morin E."/>
            <person name="Murat C."/>
            <person name="Riley R."/>
            <person name="Ohm R."/>
            <person name="Sun H."/>
            <person name="Tunlid A."/>
            <person name="Henrissat B."/>
            <person name="Grigoriev I.V."/>
            <person name="Hibbett D.S."/>
            <person name="Martin F."/>
        </authorList>
    </citation>
    <scope>NUCLEOTIDE SEQUENCE [LARGE SCALE GENOMIC DNA]</scope>
    <source>
        <strain evidence="2">Ve08.2h10</strain>
    </source>
</reference>
<evidence type="ECO:0000313" key="1">
    <source>
        <dbReference type="EMBL" id="KIK75847.1"/>
    </source>
</evidence>
<dbReference type="OrthoDB" id="2685521at2759"/>
<dbReference type="Proteomes" id="UP000054538">
    <property type="component" value="Unassembled WGS sequence"/>
</dbReference>
<reference evidence="1 2" key="1">
    <citation type="submission" date="2014-04" db="EMBL/GenBank/DDBJ databases">
        <authorList>
            <consortium name="DOE Joint Genome Institute"/>
            <person name="Kuo A."/>
            <person name="Kohler A."/>
            <person name="Jargeat P."/>
            <person name="Nagy L.G."/>
            <person name="Floudas D."/>
            <person name="Copeland A."/>
            <person name="Barry K.W."/>
            <person name="Cichocki N."/>
            <person name="Veneault-Fourrey C."/>
            <person name="LaButti K."/>
            <person name="Lindquist E.A."/>
            <person name="Lipzen A."/>
            <person name="Lundell T."/>
            <person name="Morin E."/>
            <person name="Murat C."/>
            <person name="Sun H."/>
            <person name="Tunlid A."/>
            <person name="Henrissat B."/>
            <person name="Grigoriev I.V."/>
            <person name="Hibbett D.S."/>
            <person name="Martin F."/>
            <person name="Nordberg H.P."/>
            <person name="Cantor M.N."/>
            <person name="Hua S.X."/>
        </authorList>
    </citation>
    <scope>NUCLEOTIDE SEQUENCE [LARGE SCALE GENOMIC DNA]</scope>
    <source>
        <strain evidence="1 2">Ve08.2h10</strain>
    </source>
</reference>
<evidence type="ECO:0000313" key="2">
    <source>
        <dbReference type="Proteomes" id="UP000054538"/>
    </source>
</evidence>